<feature type="domain" description="Membrane insertase YidC N-terminal" evidence="16">
    <location>
        <begin position="89"/>
        <end position="360"/>
    </location>
</feature>
<dbReference type="CDD" id="cd20070">
    <property type="entry name" value="5TM_YidC_Alb3"/>
    <property type="match status" value="1"/>
</dbReference>
<sequence length="591" mass="66597">MDRNAILAIVLSLLVLLAWQQIFIAPQQKKLQEEKARQAELAQQEGQTTGESSPPPVQQVQDAPVLSEQVLPSTERLQKRQIDERAEEIRVSTPLIEATISTQGARISSWKVLAHKDVKGNPVELVSTDAQEWLQYPLEVYTGDAVFDEELNAGLYQSSANMLQLQPGDEPATLSLTYQTQQGLQFTKELHFSPESYRVDVTLKFSEPVQNMTAISTVWGPGLGVDLEEAMRFEAGIVTKTGAAGKPIRETAKKIDGLTTHRGIEWAAIDRKYFTAALFAGDENNTLSINKVALQAANDETKIEPIRQILIGLSQPLSTGETHLAFYAGPKERMQLARASDGFQRLIDYGFFGFIAEPLAVFMTFLYARVVSNYGIVIIILTILIKILFYPLTHKSFSSMKRMQDLQPHMKAMQEKYKNDRQKLNQEMMKLYKEKGVSPMGGCLPMLLQIPVFFALYQTLSQSIELRGAAFLWMSDLSAPETISLLQGSFAEPYIRPLVILMGVSMFYQQSMTPTVADNKQAQMFKFMPILFTAMFWNFPSGLVLYWFMNNILTIGQQYLINKSGNKPSKKLDDDKQETPSKSRKRSKKEK</sequence>
<evidence type="ECO:0000256" key="2">
    <source>
        <dbReference type="ARBA" id="ARBA00010527"/>
    </source>
</evidence>
<keyword evidence="7 13" id="KW-0653">Protein transport</keyword>
<dbReference type="GO" id="GO:0015031">
    <property type="term" value="P:protein transport"/>
    <property type="evidence" value="ECO:0007669"/>
    <property type="project" value="UniProtKB-KW"/>
</dbReference>
<feature type="region of interest" description="Disordered" evidence="14">
    <location>
        <begin position="35"/>
        <end position="62"/>
    </location>
</feature>
<evidence type="ECO:0000256" key="5">
    <source>
        <dbReference type="ARBA" id="ARBA00022475"/>
    </source>
</evidence>
<evidence type="ECO:0000313" key="17">
    <source>
        <dbReference type="EMBL" id="GAK58897.1"/>
    </source>
</evidence>
<dbReference type="InterPro" id="IPR028055">
    <property type="entry name" value="YidC/Oxa/ALB_C"/>
</dbReference>
<evidence type="ECO:0000256" key="7">
    <source>
        <dbReference type="ARBA" id="ARBA00022927"/>
    </source>
</evidence>
<dbReference type="PRINTS" id="PR01900">
    <property type="entry name" value="YIDCPROTEIN"/>
</dbReference>
<reference evidence="17" key="1">
    <citation type="journal article" date="2015" name="PeerJ">
        <title>First genomic representation of candidate bacterial phylum KSB3 points to enhanced environmental sensing as a trigger of wastewater bulking.</title>
        <authorList>
            <person name="Sekiguchi Y."/>
            <person name="Ohashi A."/>
            <person name="Parks D.H."/>
            <person name="Yamauchi T."/>
            <person name="Tyson G.W."/>
            <person name="Hugenholtz P."/>
        </authorList>
    </citation>
    <scope>NUCLEOTIDE SEQUENCE [LARGE SCALE GENOMIC DNA]</scope>
</reference>
<evidence type="ECO:0000256" key="12">
    <source>
        <dbReference type="ARBA" id="ARBA00033342"/>
    </source>
</evidence>
<evidence type="ECO:0000256" key="4">
    <source>
        <dbReference type="ARBA" id="ARBA00022448"/>
    </source>
</evidence>
<dbReference type="InterPro" id="IPR038221">
    <property type="entry name" value="YidC_periplasmic_sf"/>
</dbReference>
<comment type="function">
    <text evidence="13">Required for the insertion and/or proper folding and/or complex formation of integral membrane proteins into the membrane. Involved in integration of membrane proteins that insert both dependently and independently of the Sec translocase complex, as well as at least some lipoproteins. Aids folding of multispanning membrane proteins.</text>
</comment>
<evidence type="ECO:0000256" key="11">
    <source>
        <dbReference type="ARBA" id="ARBA00033245"/>
    </source>
</evidence>
<organism evidence="17">
    <name type="scientific">Vecturithrix granuli</name>
    <dbReference type="NCBI Taxonomy" id="1499967"/>
    <lineage>
        <taxon>Bacteria</taxon>
        <taxon>Candidatus Moduliflexota</taxon>
        <taxon>Candidatus Vecturitrichia</taxon>
        <taxon>Candidatus Vecturitrichales</taxon>
        <taxon>Candidatus Vecturitrichaceae</taxon>
        <taxon>Candidatus Vecturithrix</taxon>
    </lineage>
</organism>
<evidence type="ECO:0000256" key="10">
    <source>
        <dbReference type="ARBA" id="ARBA00023186"/>
    </source>
</evidence>
<gene>
    <name evidence="13" type="primary">yidC</name>
    <name evidence="17" type="ORF">U27_05872</name>
</gene>
<evidence type="ECO:0000256" key="6">
    <source>
        <dbReference type="ARBA" id="ARBA00022692"/>
    </source>
</evidence>
<feature type="transmembrane region" description="Helical" evidence="13">
    <location>
        <begin position="530"/>
        <end position="549"/>
    </location>
</feature>
<comment type="subunit">
    <text evidence="13">Interacts with the Sec translocase complex via SecD. Specifically interacts with transmembrane segments of nascent integral membrane proteins during membrane integration.</text>
</comment>
<comment type="similarity">
    <text evidence="2 13">Belongs to the OXA1/ALB3/YidC family. Type 1 subfamily.</text>
</comment>
<dbReference type="Pfam" id="PF14849">
    <property type="entry name" value="YidC_periplas"/>
    <property type="match status" value="1"/>
</dbReference>
<evidence type="ECO:0000259" key="16">
    <source>
        <dbReference type="Pfam" id="PF14849"/>
    </source>
</evidence>
<dbReference type="Gene3D" id="2.70.98.90">
    <property type="match status" value="1"/>
</dbReference>
<feature type="compositionally biased region" description="Basic and acidic residues" evidence="14">
    <location>
        <begin position="570"/>
        <end position="581"/>
    </location>
</feature>
<proteinExistence type="inferred from homology"/>
<dbReference type="GO" id="GO:0032977">
    <property type="term" value="F:membrane insertase activity"/>
    <property type="evidence" value="ECO:0007669"/>
    <property type="project" value="InterPro"/>
</dbReference>
<evidence type="ECO:0000256" key="14">
    <source>
        <dbReference type="SAM" id="MobiDB-lite"/>
    </source>
</evidence>
<keyword evidence="5 13" id="KW-1003">Cell membrane</keyword>
<evidence type="ECO:0000256" key="13">
    <source>
        <dbReference type="HAMAP-Rule" id="MF_01810"/>
    </source>
</evidence>
<dbReference type="PANTHER" id="PTHR12428">
    <property type="entry name" value="OXA1"/>
    <property type="match status" value="1"/>
</dbReference>
<comment type="subcellular location">
    <subcellularLocation>
        <location evidence="1">Cell inner membrane</location>
        <topology evidence="1">Multi-pass membrane protein</topology>
    </subcellularLocation>
    <subcellularLocation>
        <location evidence="13">Cell membrane</location>
        <topology evidence="13">Multi-pass membrane protein</topology>
    </subcellularLocation>
</comment>
<dbReference type="NCBIfam" id="TIGR03593">
    <property type="entry name" value="yidC_nterm"/>
    <property type="match status" value="1"/>
</dbReference>
<dbReference type="eggNOG" id="COG0706">
    <property type="taxonomic scope" value="Bacteria"/>
</dbReference>
<feature type="transmembrane region" description="Helical" evidence="13">
    <location>
        <begin position="374"/>
        <end position="393"/>
    </location>
</feature>
<comment type="caution">
    <text evidence="13">Lacks conserved residue(s) required for the propagation of feature annotation.</text>
</comment>
<dbReference type="Proteomes" id="UP000030661">
    <property type="component" value="Unassembled WGS sequence"/>
</dbReference>
<evidence type="ECO:0000256" key="1">
    <source>
        <dbReference type="ARBA" id="ARBA00004429"/>
    </source>
</evidence>
<dbReference type="GO" id="GO:0005886">
    <property type="term" value="C:plasma membrane"/>
    <property type="evidence" value="ECO:0007669"/>
    <property type="project" value="UniProtKB-SubCell"/>
</dbReference>
<dbReference type="InterPro" id="IPR028053">
    <property type="entry name" value="Membr_insert_YidC_N"/>
</dbReference>
<keyword evidence="4 13" id="KW-0813">Transport</keyword>
<dbReference type="GO" id="GO:0051205">
    <property type="term" value="P:protein insertion into membrane"/>
    <property type="evidence" value="ECO:0007669"/>
    <property type="project" value="TreeGrafter"/>
</dbReference>
<dbReference type="InterPro" id="IPR047196">
    <property type="entry name" value="YidC_ALB_C"/>
</dbReference>
<dbReference type="AlphaFoldDB" id="A0A081C2U2"/>
<protein>
    <recommendedName>
        <fullName evidence="3 13">Membrane protein insertase YidC</fullName>
    </recommendedName>
    <alternativeName>
        <fullName evidence="12 13">Foldase YidC</fullName>
    </alternativeName>
    <alternativeName>
        <fullName evidence="11 13">Membrane integrase YidC</fullName>
    </alternativeName>
    <alternativeName>
        <fullName evidence="13">Membrane protein YidC</fullName>
    </alternativeName>
</protein>
<evidence type="ECO:0000259" key="15">
    <source>
        <dbReference type="Pfam" id="PF02096"/>
    </source>
</evidence>
<accession>A0A081C2U2</accession>
<dbReference type="CDD" id="cd19961">
    <property type="entry name" value="EcYidC-like_peri"/>
    <property type="match status" value="1"/>
</dbReference>
<dbReference type="PRINTS" id="PR00701">
    <property type="entry name" value="60KDINNERMP"/>
</dbReference>
<dbReference type="HOGENOM" id="CLU_016535_3_0_0"/>
<evidence type="ECO:0000313" key="18">
    <source>
        <dbReference type="Proteomes" id="UP000030661"/>
    </source>
</evidence>
<feature type="compositionally biased region" description="Basic residues" evidence="14">
    <location>
        <begin position="582"/>
        <end position="591"/>
    </location>
</feature>
<dbReference type="InterPro" id="IPR019998">
    <property type="entry name" value="Membr_insert_YidC"/>
</dbReference>
<dbReference type="EMBL" id="DF820468">
    <property type="protein sequence ID" value="GAK58897.1"/>
    <property type="molecule type" value="Genomic_DNA"/>
</dbReference>
<dbReference type="STRING" id="1499967.U27_05872"/>
<keyword evidence="8 13" id="KW-1133">Transmembrane helix</keyword>
<dbReference type="PANTHER" id="PTHR12428:SF65">
    <property type="entry name" value="CYTOCHROME C OXIDASE ASSEMBLY PROTEIN COX18, MITOCHONDRIAL"/>
    <property type="match status" value="1"/>
</dbReference>
<keyword evidence="18" id="KW-1185">Reference proteome</keyword>
<dbReference type="HAMAP" id="MF_01810">
    <property type="entry name" value="YidC_type1"/>
    <property type="match status" value="1"/>
</dbReference>
<evidence type="ECO:0000256" key="8">
    <source>
        <dbReference type="ARBA" id="ARBA00022989"/>
    </source>
</evidence>
<keyword evidence="10 13" id="KW-0143">Chaperone</keyword>
<evidence type="ECO:0000256" key="9">
    <source>
        <dbReference type="ARBA" id="ARBA00023136"/>
    </source>
</evidence>
<keyword evidence="6 13" id="KW-0812">Transmembrane</keyword>
<name>A0A081C2U2_VECG1</name>
<keyword evidence="9 13" id="KW-0472">Membrane</keyword>
<dbReference type="InterPro" id="IPR001708">
    <property type="entry name" value="YidC/ALB3/OXA1/COX18"/>
</dbReference>
<dbReference type="Pfam" id="PF02096">
    <property type="entry name" value="60KD_IMP"/>
    <property type="match status" value="1"/>
</dbReference>
<feature type="transmembrane region" description="Helical" evidence="13">
    <location>
        <begin position="437"/>
        <end position="457"/>
    </location>
</feature>
<feature type="region of interest" description="Disordered" evidence="14">
    <location>
        <begin position="564"/>
        <end position="591"/>
    </location>
</feature>
<evidence type="ECO:0000256" key="3">
    <source>
        <dbReference type="ARBA" id="ARBA00015325"/>
    </source>
</evidence>
<feature type="domain" description="Membrane insertase YidC/Oxa/ALB C-terminal" evidence="15">
    <location>
        <begin position="374"/>
        <end position="563"/>
    </location>
</feature>
<dbReference type="NCBIfam" id="TIGR03592">
    <property type="entry name" value="yidC_oxa1_cterm"/>
    <property type="match status" value="1"/>
</dbReference>